<evidence type="ECO:0000256" key="2">
    <source>
        <dbReference type="SAM" id="SignalP"/>
    </source>
</evidence>
<dbReference type="Pfam" id="PF07686">
    <property type="entry name" value="V-set"/>
    <property type="match status" value="1"/>
</dbReference>
<feature type="domain" description="Immunoglobulin" evidence="4">
    <location>
        <begin position="1055"/>
        <end position="1154"/>
    </location>
</feature>
<dbReference type="SMART" id="SM00408">
    <property type="entry name" value="IGc2"/>
    <property type="match status" value="5"/>
</dbReference>
<evidence type="ECO:0000259" key="4">
    <source>
        <dbReference type="SMART" id="SM00409"/>
    </source>
</evidence>
<dbReference type="OrthoDB" id="8962585at2759"/>
<feature type="domain" description="Immunoglobulin" evidence="4">
    <location>
        <begin position="276"/>
        <end position="374"/>
    </location>
</feature>
<keyword evidence="1" id="KW-1133">Transmembrane helix</keyword>
<feature type="domain" description="Immunoglobulin subtype 2" evidence="3">
    <location>
        <begin position="1329"/>
        <end position="1411"/>
    </location>
</feature>
<evidence type="ECO:0000313" key="5">
    <source>
        <dbReference type="Proteomes" id="UP000000437"/>
    </source>
</evidence>
<dbReference type="KEGG" id="dre:100006764"/>
<dbReference type="InterPro" id="IPR013106">
    <property type="entry name" value="Ig_V-set"/>
</dbReference>
<feature type="transmembrane region" description="Helical" evidence="1">
    <location>
        <begin position="245"/>
        <end position="267"/>
    </location>
</feature>
<evidence type="ECO:0000256" key="1">
    <source>
        <dbReference type="SAM" id="Phobius"/>
    </source>
</evidence>
<reference evidence="6" key="1">
    <citation type="submission" date="2025-08" db="UniProtKB">
        <authorList>
            <consortium name="RefSeq"/>
        </authorList>
    </citation>
    <scope>IDENTIFICATION</scope>
    <source>
        <strain evidence="6">Tuebingen</strain>
        <tissue evidence="6">Fibroblasts and whole tissue</tissue>
    </source>
</reference>
<dbReference type="PANTHER" id="PTHR21063">
    <property type="entry name" value="LFA-3"/>
    <property type="match status" value="1"/>
</dbReference>
<feature type="domain" description="Immunoglobulin subtype 2" evidence="3">
    <location>
        <begin position="901"/>
        <end position="984"/>
    </location>
</feature>
<name>A0A8M1Q2B3_DANRE</name>
<dbReference type="Gene3D" id="2.60.40.10">
    <property type="entry name" value="Immunoglobulins"/>
    <property type="match status" value="13"/>
</dbReference>
<dbReference type="InterPro" id="IPR013783">
    <property type="entry name" value="Ig-like_fold"/>
</dbReference>
<feature type="domain" description="Immunoglobulin subtype 2" evidence="3">
    <location>
        <begin position="1430"/>
        <end position="1513"/>
    </location>
</feature>
<dbReference type="Proteomes" id="UP000000437">
    <property type="component" value="Chromosome 22"/>
</dbReference>
<feature type="signal peptide" evidence="2">
    <location>
        <begin position="1"/>
        <end position="22"/>
    </location>
</feature>
<feature type="domain" description="Immunoglobulin subtype 2" evidence="3">
    <location>
        <begin position="1161"/>
        <end position="1244"/>
    </location>
</feature>
<feature type="domain" description="Immunoglobulin" evidence="4">
    <location>
        <begin position="136"/>
        <end position="236"/>
    </location>
</feature>
<evidence type="ECO:0000259" key="3">
    <source>
        <dbReference type="SMART" id="SM00408"/>
    </source>
</evidence>
<dbReference type="SUPFAM" id="SSF48726">
    <property type="entry name" value="Immunoglobulin"/>
    <property type="match status" value="13"/>
</dbReference>
<sequence>MKMTLIFLHILLFMCSVFGADANKVNSVSVFEGDSATLNPGQDLQGIILVLWRFGDKGNTIAQVDGKDVSYPNYTELFRGRLKLNQTGSLTINNLRRKHSGDYRVQIDHSDGQLEIQFSVHVNEPVRLIDVHKAELKRLSVIEGYPVTLHTDVTKLHGDELIVWRFGDEGKILAKEDKETKKPPFYDTDEKFRLQLNDQTGSLTVNTMKDTDAGLYTVKISSNKQITYKKFTVTVTGSGLSSESVAGIVVVLLLLFGVAAVLGFFIYRRKISELKKHQKHVQQGESVTLESDTKIQRDDEIQWTFGDQYQLIAKMGKMTGETREITYPDERFGDRLYLDEETGSLIIKNITNEHSGDFKVKISSWRRITKLKMFCVKVNVEMKYVQQGESVTLKPDTEIQSDDEIQWMFGDQDILIAIMGKMTGEPREITYPEERFRDRLMLHMNAGSLTIENITIKDTGDFKVKISSWRRITELKMFCVKINEEKVRVMERRTAVLESAAEIQSDDHVEWRFEHMKSPIAEIKDGEIFLSDGHHGIFKDTLDLDKKTGSLTIKNIKLEHAGAYYLKINNSSSGAHEKRFTVAVMAETVTFIQGRTAVLKTSAEIHNHDQIEWRFNYKRFPIAEIKDEQISTSDGPDGIFKDRLELDKKTGSLTIKNISQEHAGFYQLNIMNSRLALRVKTFIVSVDAEKVTIVERRAAVLKNCPEIQTDDQIEWWFNESLIAEIKAGEISTSDGPDGVFKDALELDKKTGSLTIKNIRYEHAGGYCLKIKNSRLADRIRRFIVFYMKMKVTLMEGKKADLKHDSEVQTDDNLEWMFKSLKSKNESLIAEIKTGRQVLIHAGPDEIFKDTLELDKKTGSLTIRNIRPEHSGDYCLKVINSSSEANGQTHDVFVVDEPTKVMEGTSFVLESAAEIQKDEVIEWRFNTDKSPIAEIKDEQISTSDGPDGMFKDTLELDKKTGSLTIRNIRLEHAGFYQLIIKNKCSAFFHSFFNKDISELDEETSEDSKPEDSEFIDQLNTMDSSSEASDKAFNICVPKDKSELDEETSEDSETEDVEKVTFMEGKTAVLKTSTEIQTDDHIKWRFNNNKSPIAENKTGQNFTGPEEIFKDRLELDKMTGFLSIKNISQEHAGIYQLKITNSSSAAYVKTFIVIVKKEKVRVVEGKTAVLQTPAEIQNYDHIEWRFNNNESPIAEIKTGKIPTTAGPEEIFKDSLELDEKTGSLTLKNIRREHAGIYQLKIMNSSSAVSVKTFHVIVIAEIKTGQFFPFHGPEWLMERRFIGRVPEEETAISTTENIRREHDGFYQLQNSSLVGYVKTFHICVNEEKVTFVEGDTAVLESAAEIQNHDQIEWRFNSKNLIAEFKTGQIFPSAGPDRIFRDRLELDEKTGFLTIRNIQREHAGIYQLKIMNSSSAVSVKRLTVIVNEEKVKVMEGRTAVLESAAEIQSDDHVEWRFNYKKSPIAEIQDEQISTFDGHGEMFKDILELDKRTGSLTIMNIRPEHAGFYLLKVTNSSSVPREKRFTVAVIVSKRKQVKNSAIEETPLSHEDTPLLCEDDVIYENERMSSL</sequence>
<gene>
    <name evidence="6" type="primary">LOC100006764</name>
</gene>
<keyword evidence="1" id="KW-0472">Membrane</keyword>
<feature type="domain" description="Immunoglobulin" evidence="4">
    <location>
        <begin position="484"/>
        <end position="585"/>
    </location>
</feature>
<dbReference type="GeneID" id="100006764"/>
<feature type="domain" description="Immunoglobulin subtype 2" evidence="3">
    <location>
        <begin position="1061"/>
        <end position="1142"/>
    </location>
</feature>
<protein>
    <submittedName>
        <fullName evidence="6">Uncharacterized protein isoform X1</fullName>
    </submittedName>
</protein>
<keyword evidence="1" id="KW-0812">Transmembrane</keyword>
<feature type="domain" description="Immunoglobulin" evidence="4">
    <location>
        <begin position="380"/>
        <end position="478"/>
    </location>
</feature>
<feature type="domain" description="Immunoglobulin" evidence="4">
    <location>
        <begin position="895"/>
        <end position="996"/>
    </location>
</feature>
<dbReference type="SMART" id="SM00409">
    <property type="entry name" value="IG"/>
    <property type="match status" value="13"/>
</dbReference>
<feature type="chain" id="PRO_5035446488" evidence="2">
    <location>
        <begin position="23"/>
        <end position="1565"/>
    </location>
</feature>
<proteinExistence type="predicted"/>
<feature type="domain" description="Immunoglobulin" evidence="4">
    <location>
        <begin position="586"/>
        <end position="687"/>
    </location>
</feature>
<evidence type="ECO:0000313" key="6">
    <source>
        <dbReference type="RefSeq" id="XP_001345427.5"/>
    </source>
</evidence>
<keyword evidence="5" id="KW-1185">Reference proteome</keyword>
<dbReference type="InterPro" id="IPR003598">
    <property type="entry name" value="Ig_sub2"/>
</dbReference>
<organism evidence="5 6">
    <name type="scientific">Danio rerio</name>
    <name type="common">Zebrafish</name>
    <name type="synonym">Brachydanio rerio</name>
    <dbReference type="NCBI Taxonomy" id="7955"/>
    <lineage>
        <taxon>Eukaryota</taxon>
        <taxon>Metazoa</taxon>
        <taxon>Chordata</taxon>
        <taxon>Craniata</taxon>
        <taxon>Vertebrata</taxon>
        <taxon>Euteleostomi</taxon>
        <taxon>Actinopterygii</taxon>
        <taxon>Neopterygii</taxon>
        <taxon>Teleostei</taxon>
        <taxon>Ostariophysi</taxon>
        <taxon>Cypriniformes</taxon>
        <taxon>Danionidae</taxon>
        <taxon>Danioninae</taxon>
        <taxon>Danio</taxon>
    </lineage>
</organism>
<feature type="domain" description="Immunoglobulin" evidence="4">
    <location>
        <begin position="1424"/>
        <end position="1525"/>
    </location>
</feature>
<accession>A0A8M1Q2B3</accession>
<dbReference type="PANTHER" id="PTHR21063:SF4">
    <property type="entry name" value="CD48 ANTIGEN-RELATED"/>
    <property type="match status" value="1"/>
</dbReference>
<feature type="domain" description="Immunoglobulin" evidence="4">
    <location>
        <begin position="1323"/>
        <end position="1423"/>
    </location>
</feature>
<feature type="domain" description="Immunoglobulin" evidence="4">
    <location>
        <begin position="788"/>
        <end position="894"/>
    </location>
</feature>
<feature type="domain" description="Immunoglobulin" evidence="4">
    <location>
        <begin position="689"/>
        <end position="785"/>
    </location>
</feature>
<dbReference type="RefSeq" id="XP_001345427.5">
    <property type="nucleotide sequence ID" value="XM_001345391.9"/>
</dbReference>
<keyword evidence="2" id="KW-0732">Signal</keyword>
<feature type="domain" description="Immunoglobulin" evidence="4">
    <location>
        <begin position="1155"/>
        <end position="1256"/>
    </location>
</feature>
<dbReference type="InterPro" id="IPR003599">
    <property type="entry name" value="Ig_sub"/>
</dbReference>
<dbReference type="InterPro" id="IPR036179">
    <property type="entry name" value="Ig-like_dom_sf"/>
</dbReference>
<feature type="domain" description="Immunoglobulin" evidence="4">
    <location>
        <begin position="25"/>
        <end position="123"/>
    </location>
</feature>